<proteinExistence type="predicted"/>
<evidence type="ECO:0000259" key="3">
    <source>
        <dbReference type="PROSITE" id="PS50902"/>
    </source>
</evidence>
<feature type="region of interest" description="Disordered" evidence="2">
    <location>
        <begin position="317"/>
        <end position="336"/>
    </location>
</feature>
<feature type="domain" description="Flavodoxin-like" evidence="3">
    <location>
        <begin position="17"/>
        <end position="157"/>
    </location>
</feature>
<dbReference type="PANTHER" id="PTHR19384">
    <property type="entry name" value="NITRIC OXIDE SYNTHASE-RELATED"/>
    <property type="match status" value="1"/>
</dbReference>
<sequence length="360" mass="41560">MRKKKKKNMKKMGRRQIILLYGSEYGTAYDCCRNLLYELYTHFEIDFLCLNDIDIKDLYKYENVIIIVSTTGYGCYTHNMSNFWINLHISNVILDDDVYFHLFGLGDSSYDNYNIVAKKLKKKLKLLGANIVNYNLGNYQHASMHFTNFNIWKNKVYKFLNNKYMKFDTNYDIPCLFNVTYVGNVYDACNTSTIATSVASNASTNVSTNTITNVATNTNTSTKHDNYIKSTINNGNHLTVIKNNDSSNMQPTHDYLSDPNNKKDTNQINKVQTKEVCAIKKSCTKYNIIDNEIFNIDKHFCDILKFIKFEIIQNEKSTDESENTIPNNSTDTNKSHEQNVRYINLLTHSLSKLSVSNLIS</sequence>
<dbReference type="GO" id="GO:0010181">
    <property type="term" value="F:FMN binding"/>
    <property type="evidence" value="ECO:0007669"/>
    <property type="project" value="InterPro"/>
</dbReference>
<dbReference type="GO" id="GO:0005829">
    <property type="term" value="C:cytosol"/>
    <property type="evidence" value="ECO:0007669"/>
    <property type="project" value="TreeGrafter"/>
</dbReference>
<feature type="compositionally biased region" description="Polar residues" evidence="2">
    <location>
        <begin position="323"/>
        <end position="332"/>
    </location>
</feature>
<dbReference type="GO" id="GO:0050660">
    <property type="term" value="F:flavin adenine dinucleotide binding"/>
    <property type="evidence" value="ECO:0007669"/>
    <property type="project" value="TreeGrafter"/>
</dbReference>
<protein>
    <recommendedName>
        <fullName evidence="3">Flavodoxin-like domain-containing protein</fullName>
    </recommendedName>
</protein>
<dbReference type="InterPro" id="IPR029039">
    <property type="entry name" value="Flavoprotein-like_sf"/>
</dbReference>
<dbReference type="SUPFAM" id="SSF52218">
    <property type="entry name" value="Flavoproteins"/>
    <property type="match status" value="1"/>
</dbReference>
<reference evidence="4" key="2">
    <citation type="submission" date="2025-09" db="UniProtKB">
        <authorList>
            <consortium name="Ensembl"/>
        </authorList>
    </citation>
    <scope>IDENTIFICATION</scope>
</reference>
<dbReference type="Proteomes" id="UP000694416">
    <property type="component" value="Unplaced"/>
</dbReference>
<keyword evidence="1" id="KW-0285">Flavoprotein</keyword>
<dbReference type="PANTHER" id="PTHR19384:SF10">
    <property type="entry name" value="NADPH-DEPENDENT DIFLAVIN OXIDOREDUCTASE 1"/>
    <property type="match status" value="1"/>
</dbReference>
<dbReference type="AlphaFoldDB" id="A0A8C9GK39"/>
<name>A0A8C9GK39_9PRIM</name>
<evidence type="ECO:0000313" key="4">
    <source>
        <dbReference type="Ensembl" id="ENSPTEP00000006062.1"/>
    </source>
</evidence>
<dbReference type="Pfam" id="PF00258">
    <property type="entry name" value="Flavodoxin_1"/>
    <property type="match status" value="1"/>
</dbReference>
<keyword evidence="5" id="KW-1185">Reference proteome</keyword>
<dbReference type="GO" id="GO:0016491">
    <property type="term" value="F:oxidoreductase activity"/>
    <property type="evidence" value="ECO:0007669"/>
    <property type="project" value="TreeGrafter"/>
</dbReference>
<dbReference type="InterPro" id="IPR008254">
    <property type="entry name" value="Flavodoxin/NO_synth"/>
</dbReference>
<dbReference type="Ensembl" id="ENSPTET00000009309.1">
    <property type="protein sequence ID" value="ENSPTEP00000006062.1"/>
    <property type="gene ID" value="ENSPTEG00000006980.1"/>
</dbReference>
<evidence type="ECO:0000313" key="5">
    <source>
        <dbReference type="Proteomes" id="UP000694416"/>
    </source>
</evidence>
<dbReference type="PROSITE" id="PS50902">
    <property type="entry name" value="FLAVODOXIN_LIKE"/>
    <property type="match status" value="1"/>
</dbReference>
<organism evidence="4 5">
    <name type="scientific">Piliocolobus tephrosceles</name>
    <name type="common">Ugandan red Colobus</name>
    <dbReference type="NCBI Taxonomy" id="591936"/>
    <lineage>
        <taxon>Eukaryota</taxon>
        <taxon>Metazoa</taxon>
        <taxon>Chordata</taxon>
        <taxon>Craniata</taxon>
        <taxon>Vertebrata</taxon>
        <taxon>Euteleostomi</taxon>
        <taxon>Mammalia</taxon>
        <taxon>Eutheria</taxon>
        <taxon>Euarchontoglires</taxon>
        <taxon>Primates</taxon>
        <taxon>Haplorrhini</taxon>
        <taxon>Catarrhini</taxon>
        <taxon>Cercopithecidae</taxon>
        <taxon>Colobinae</taxon>
        <taxon>Piliocolobus</taxon>
    </lineage>
</organism>
<dbReference type="Gene3D" id="3.40.50.360">
    <property type="match status" value="1"/>
</dbReference>
<evidence type="ECO:0000256" key="2">
    <source>
        <dbReference type="SAM" id="MobiDB-lite"/>
    </source>
</evidence>
<accession>A0A8C9GK39</accession>
<reference evidence="4" key="1">
    <citation type="submission" date="2025-08" db="UniProtKB">
        <authorList>
            <consortium name="Ensembl"/>
        </authorList>
    </citation>
    <scope>IDENTIFICATION</scope>
</reference>
<evidence type="ECO:0000256" key="1">
    <source>
        <dbReference type="ARBA" id="ARBA00022630"/>
    </source>
</evidence>